<evidence type="ECO:0000313" key="6">
    <source>
        <dbReference type="EMBL" id="EPY53994.1"/>
    </source>
</evidence>
<dbReference type="HOGENOM" id="CLU_576409_0_0_1"/>
<dbReference type="CDD" id="cd00027">
    <property type="entry name" value="BRCT"/>
    <property type="match status" value="1"/>
</dbReference>
<dbReference type="Gene3D" id="6.10.250.3410">
    <property type="entry name" value="DBF zinc finger"/>
    <property type="match status" value="1"/>
</dbReference>
<dbReference type="RefSeq" id="XP_013020900.1">
    <property type="nucleotide sequence ID" value="XM_013165446.1"/>
</dbReference>
<keyword evidence="7" id="KW-1185">Reference proteome</keyword>
<dbReference type="GO" id="GO:0007135">
    <property type="term" value="P:meiosis II"/>
    <property type="evidence" value="ECO:0007669"/>
    <property type="project" value="EnsemblFungi"/>
</dbReference>
<dbReference type="GO" id="GO:0003676">
    <property type="term" value="F:nucleic acid binding"/>
    <property type="evidence" value="ECO:0007669"/>
    <property type="project" value="InterPro"/>
</dbReference>
<dbReference type="OrthoDB" id="21380at2759"/>
<dbReference type="SMART" id="SM00586">
    <property type="entry name" value="ZnF_DBF"/>
    <property type="match status" value="1"/>
</dbReference>
<dbReference type="GO" id="GO:0016301">
    <property type="term" value="F:kinase activity"/>
    <property type="evidence" value="ECO:0007669"/>
    <property type="project" value="UniProtKB-KW"/>
</dbReference>
<gene>
    <name evidence="6" type="ORF">SPOG_02784</name>
</gene>
<dbReference type="GO" id="GO:0005634">
    <property type="term" value="C:nucleus"/>
    <property type="evidence" value="ECO:0007669"/>
    <property type="project" value="EnsemblFungi"/>
</dbReference>
<dbReference type="InterPro" id="IPR036420">
    <property type="entry name" value="BRCT_dom_sf"/>
</dbReference>
<protein>
    <submittedName>
        <fullName evidence="6">Spo4-Spo6 kinase complex regulatory subunit Spo6</fullName>
    </submittedName>
</protein>
<dbReference type="SUPFAM" id="SSF52113">
    <property type="entry name" value="BRCT domain"/>
    <property type="match status" value="1"/>
</dbReference>
<dbReference type="FunFam" id="6.10.250.3410:FF:000001">
    <property type="entry name" value="Protein DBF4 homolog A"/>
    <property type="match status" value="1"/>
</dbReference>
<dbReference type="PANTHER" id="PTHR15375">
    <property type="entry name" value="ACTIVATOR OF S-PHASE KINASE-RELATED"/>
    <property type="match status" value="1"/>
</dbReference>
<name>S9W606_SCHCR</name>
<keyword evidence="1" id="KW-0479">Metal-binding</keyword>
<organism evidence="6 7">
    <name type="scientific">Schizosaccharomyces cryophilus (strain OY26 / ATCC MYA-4695 / CBS 11777 / NBRC 106824 / NRRL Y48691)</name>
    <name type="common">Fission yeast</name>
    <dbReference type="NCBI Taxonomy" id="653667"/>
    <lineage>
        <taxon>Eukaryota</taxon>
        <taxon>Fungi</taxon>
        <taxon>Dikarya</taxon>
        <taxon>Ascomycota</taxon>
        <taxon>Taphrinomycotina</taxon>
        <taxon>Schizosaccharomycetes</taxon>
        <taxon>Schizosaccharomycetales</taxon>
        <taxon>Schizosaccharomycetaceae</taxon>
        <taxon>Schizosaccharomyces</taxon>
    </lineage>
</organism>
<sequence length="466" mass="53204">MRSPLVDRNSGIHNIGEEPTKLLLVPFDYNHSSSEGEFCQTAANPESCIDWPVSKADMAGTQNLNSATAAAKLALPATAFSNYCPKPAVNRQKDAPRTSIRVCKLRYWQRDYRTAFPNFLFYLDSIDEEIKRRIIQKISSLGAKATTTFSFEITHFITTRTLEPERCPPTDPLHLAKKANMKIWSIDKLLNRILFTFLDPDSLANTSASSLQALLDGEKVYGASEKNFYVPSKNVEYFQENFLCIRDLTQFYKPIVLREWERPAHNTEILWPTLGMTVQGRCPFNTGRRRELKITKYNHPAHEIRDQMLNQSYKQKIANNAEPDPTSVIVKQVMGDFTATESGAPFQKQTSTEQLKSSNPLTMEKRSAMTPLNILEPRLMNKQNLTANRATRAPTGAYEVDPLAHKKVKVDAKAGYCENCSERYRDLEKHLQGRRHKAFAENNENFASLDEFFSQVQRPLRLKQVR</sequence>
<dbReference type="GeneID" id="25037106"/>
<feature type="domain" description="DBF4-type" evidence="5">
    <location>
        <begin position="410"/>
        <end position="459"/>
    </location>
</feature>
<keyword evidence="2 4" id="KW-0863">Zinc-finger</keyword>
<dbReference type="InterPro" id="IPR051590">
    <property type="entry name" value="Replication_Regulatory_Kinase"/>
</dbReference>
<evidence type="ECO:0000313" key="7">
    <source>
        <dbReference type="Proteomes" id="UP000015464"/>
    </source>
</evidence>
<dbReference type="InterPro" id="IPR013939">
    <property type="entry name" value="Regulatory_Dfp1/Him1"/>
</dbReference>
<proteinExistence type="predicted"/>
<dbReference type="eggNOG" id="KOG4139">
    <property type="taxonomic scope" value="Eukaryota"/>
</dbReference>
<dbReference type="GO" id="GO:0043539">
    <property type="term" value="F:protein serine/threonine kinase activator activity"/>
    <property type="evidence" value="ECO:0007669"/>
    <property type="project" value="TreeGrafter"/>
</dbReference>
<evidence type="ECO:0000256" key="4">
    <source>
        <dbReference type="PROSITE-ProRule" id="PRU00600"/>
    </source>
</evidence>
<dbReference type="Pfam" id="PF08630">
    <property type="entry name" value="Dfp1_Him1_M"/>
    <property type="match status" value="1"/>
</dbReference>
<accession>S9W606</accession>
<evidence type="ECO:0000256" key="2">
    <source>
        <dbReference type="ARBA" id="ARBA00022771"/>
    </source>
</evidence>
<dbReference type="OMA" id="GYCENCC"/>
<dbReference type="InterPro" id="IPR006572">
    <property type="entry name" value="Znf_DBF"/>
</dbReference>
<dbReference type="EMBL" id="KE546988">
    <property type="protein sequence ID" value="EPY53994.1"/>
    <property type="molecule type" value="Genomic_DNA"/>
</dbReference>
<dbReference type="GO" id="GO:0008270">
    <property type="term" value="F:zinc ion binding"/>
    <property type="evidence" value="ECO:0007669"/>
    <property type="project" value="UniProtKB-KW"/>
</dbReference>
<reference evidence="6 7" key="1">
    <citation type="journal article" date="2011" name="Science">
        <title>Comparative functional genomics of the fission yeasts.</title>
        <authorList>
            <person name="Rhind N."/>
            <person name="Chen Z."/>
            <person name="Yassour M."/>
            <person name="Thompson D.A."/>
            <person name="Haas B.J."/>
            <person name="Habib N."/>
            <person name="Wapinski I."/>
            <person name="Roy S."/>
            <person name="Lin M.F."/>
            <person name="Heiman D.I."/>
            <person name="Young S.K."/>
            <person name="Furuya K."/>
            <person name="Guo Y."/>
            <person name="Pidoux A."/>
            <person name="Chen H.M."/>
            <person name="Robbertse B."/>
            <person name="Goldberg J.M."/>
            <person name="Aoki K."/>
            <person name="Bayne E.H."/>
            <person name="Berlin A.M."/>
            <person name="Desjardins C.A."/>
            <person name="Dobbs E."/>
            <person name="Dukaj L."/>
            <person name="Fan L."/>
            <person name="FitzGerald M.G."/>
            <person name="French C."/>
            <person name="Gujja S."/>
            <person name="Hansen K."/>
            <person name="Keifenheim D."/>
            <person name="Levin J.Z."/>
            <person name="Mosher R.A."/>
            <person name="Mueller C.A."/>
            <person name="Pfiffner J."/>
            <person name="Priest M."/>
            <person name="Russ C."/>
            <person name="Smialowska A."/>
            <person name="Swoboda P."/>
            <person name="Sykes S.M."/>
            <person name="Vaughn M."/>
            <person name="Vengrova S."/>
            <person name="Yoder R."/>
            <person name="Zeng Q."/>
            <person name="Allshire R."/>
            <person name="Baulcombe D."/>
            <person name="Birren B.W."/>
            <person name="Brown W."/>
            <person name="Ekwall K."/>
            <person name="Kellis M."/>
            <person name="Leatherwood J."/>
            <person name="Levin H."/>
            <person name="Margalit H."/>
            <person name="Martienssen R."/>
            <person name="Nieduszynski C.A."/>
            <person name="Spatafora J.W."/>
            <person name="Friedman N."/>
            <person name="Dalgaard J.Z."/>
            <person name="Baumann P."/>
            <person name="Niki H."/>
            <person name="Regev A."/>
            <person name="Nusbaum C."/>
        </authorList>
    </citation>
    <scope>NUCLEOTIDE SEQUENCE [LARGE SCALE GENOMIC DNA]</scope>
    <source>
        <strain evidence="7">OY26 / ATCC MYA-4695 / CBS 11777 / NBRC 106824 / NRRL Y48691</strain>
    </source>
</reference>
<dbReference type="STRING" id="653667.S9W606"/>
<evidence type="ECO:0000256" key="1">
    <source>
        <dbReference type="ARBA" id="ARBA00022723"/>
    </source>
</evidence>
<dbReference type="PROSITE" id="PS51265">
    <property type="entry name" value="ZF_DBF4"/>
    <property type="match status" value="1"/>
</dbReference>
<dbReference type="AlphaFoldDB" id="S9W606"/>
<dbReference type="Pfam" id="PF07535">
    <property type="entry name" value="zf-DBF"/>
    <property type="match status" value="1"/>
</dbReference>
<dbReference type="Proteomes" id="UP000015464">
    <property type="component" value="Unassembled WGS sequence"/>
</dbReference>
<dbReference type="Gene3D" id="3.40.50.10190">
    <property type="entry name" value="BRCT domain"/>
    <property type="match status" value="1"/>
</dbReference>
<dbReference type="InterPro" id="IPR055116">
    <property type="entry name" value="DBF4_BRCT"/>
</dbReference>
<dbReference type="Pfam" id="PF22437">
    <property type="entry name" value="DBF4_BRCT"/>
    <property type="match status" value="1"/>
</dbReference>
<evidence type="ECO:0000256" key="3">
    <source>
        <dbReference type="ARBA" id="ARBA00022833"/>
    </source>
</evidence>
<evidence type="ECO:0000259" key="5">
    <source>
        <dbReference type="PROSITE" id="PS51265"/>
    </source>
</evidence>
<dbReference type="PANTHER" id="PTHR15375:SF26">
    <property type="entry name" value="PROTEIN CHIFFON"/>
    <property type="match status" value="1"/>
</dbReference>
<keyword evidence="3" id="KW-0862">Zinc</keyword>
<dbReference type="GO" id="GO:0030437">
    <property type="term" value="P:ascospore formation"/>
    <property type="evidence" value="ECO:0007669"/>
    <property type="project" value="EnsemblFungi"/>
</dbReference>
<dbReference type="InterPro" id="IPR038545">
    <property type="entry name" value="Znf_DBF_sf"/>
</dbReference>